<accession>A0A836KPR3</accession>
<comment type="caution">
    <text evidence="1">The sequence shown here is derived from an EMBL/GenBank/DDBJ whole genome shotgun (WGS) entry which is preliminary data.</text>
</comment>
<evidence type="ECO:0000313" key="1">
    <source>
        <dbReference type="EMBL" id="KAG5482286.1"/>
    </source>
</evidence>
<name>A0A836KPR3_9TRYP</name>
<dbReference type="GeneID" id="92361412"/>
<dbReference type="AlphaFoldDB" id="A0A836KPR3"/>
<keyword evidence="2" id="KW-1185">Reference proteome</keyword>
<dbReference type="RefSeq" id="XP_067064292.1">
    <property type="nucleotide sequence ID" value="XM_067207478.1"/>
</dbReference>
<protein>
    <submittedName>
        <fullName evidence="1">Uncharacterized protein</fullName>
    </submittedName>
</protein>
<sequence>MWRHTVRRLTFMSPGDLYALSQRSSFSSYTQYNDPCALARAYQRCSPAEKLKYQERVEAINNEIERTYQAEAQLLMQGSVDQRSNAEGAAARTE</sequence>
<organism evidence="1 2">
    <name type="scientific">Leishmania orientalis</name>
    <dbReference type="NCBI Taxonomy" id="2249476"/>
    <lineage>
        <taxon>Eukaryota</taxon>
        <taxon>Discoba</taxon>
        <taxon>Euglenozoa</taxon>
        <taxon>Kinetoplastea</taxon>
        <taxon>Metakinetoplastina</taxon>
        <taxon>Trypanosomatida</taxon>
        <taxon>Trypanosomatidae</taxon>
        <taxon>Leishmaniinae</taxon>
        <taxon>Leishmania</taxon>
    </lineage>
</organism>
<dbReference type="EMBL" id="JAFHLR010000016">
    <property type="protein sequence ID" value="KAG5482286.1"/>
    <property type="molecule type" value="Genomic_DNA"/>
</dbReference>
<dbReference type="KEGG" id="loi:92361412"/>
<reference evidence="2" key="1">
    <citation type="journal article" date="2021" name="Microbiol. Resour. Announc.">
        <title>LGAAP: Leishmaniinae Genome Assembly and Annotation Pipeline.</title>
        <authorList>
            <person name="Almutairi H."/>
            <person name="Urbaniak M.D."/>
            <person name="Bates M.D."/>
            <person name="Jariyapan N."/>
            <person name="Kwakye-Nuako G."/>
            <person name="Thomaz-Soccol V."/>
            <person name="Al-Salem W.S."/>
            <person name="Dillon R.J."/>
            <person name="Bates P.A."/>
            <person name="Gatherer D."/>
        </authorList>
    </citation>
    <scope>NUCLEOTIDE SEQUENCE [LARGE SCALE GENOMIC DNA]</scope>
</reference>
<dbReference type="Proteomes" id="UP000674143">
    <property type="component" value="Unassembled WGS sequence"/>
</dbReference>
<proteinExistence type="predicted"/>
<reference evidence="2" key="2">
    <citation type="journal article" date="2021" name="Sci. Data">
        <title>Chromosome-scale genome sequencing, assembly and annotation of six genomes from subfamily Leishmaniinae.</title>
        <authorList>
            <person name="Almutairi H."/>
            <person name="Urbaniak M.D."/>
            <person name="Bates M.D."/>
            <person name="Jariyapan N."/>
            <person name="Kwakye-Nuako G."/>
            <person name="Thomaz Soccol V."/>
            <person name="Al-Salem W.S."/>
            <person name="Dillon R.J."/>
            <person name="Bates P.A."/>
            <person name="Gatherer D."/>
        </authorList>
    </citation>
    <scope>NUCLEOTIDE SEQUENCE [LARGE SCALE GENOMIC DNA]</scope>
</reference>
<evidence type="ECO:0000313" key="2">
    <source>
        <dbReference type="Proteomes" id="UP000674143"/>
    </source>
</evidence>
<gene>
    <name evidence="1" type="ORF">LSCM4_05539</name>
</gene>
<dbReference type="SMR" id="A0A836KPR3"/>